<keyword evidence="3" id="KW-1185">Reference proteome</keyword>
<evidence type="ECO:0000313" key="2">
    <source>
        <dbReference type="EMBL" id="KAF7311767.1"/>
    </source>
</evidence>
<evidence type="ECO:0000313" key="3">
    <source>
        <dbReference type="Proteomes" id="UP000636479"/>
    </source>
</evidence>
<organism evidence="2 3">
    <name type="scientific">Mycena indigotica</name>
    <dbReference type="NCBI Taxonomy" id="2126181"/>
    <lineage>
        <taxon>Eukaryota</taxon>
        <taxon>Fungi</taxon>
        <taxon>Dikarya</taxon>
        <taxon>Basidiomycota</taxon>
        <taxon>Agaricomycotina</taxon>
        <taxon>Agaricomycetes</taxon>
        <taxon>Agaricomycetidae</taxon>
        <taxon>Agaricales</taxon>
        <taxon>Marasmiineae</taxon>
        <taxon>Mycenaceae</taxon>
        <taxon>Mycena</taxon>
    </lineage>
</organism>
<comment type="caution">
    <text evidence="2">The sequence shown here is derived from an EMBL/GenBank/DDBJ whole genome shotgun (WGS) entry which is preliminary data.</text>
</comment>
<sequence>MQLPSEGGKKRVRAALCGGKVQEKLPEARPSAPHAGFLSLLLFYQPPPPPPSKFLKTAALNGKAIPDGNWGPSYRCRSPSRCPQALWPTALAFQLDLSGRLPLASAALHTAPVYSRHSNANSGQQRDNEEDKLTTGALVGATSAPAHHRDGGLAVALRVPVALRGDLSVRSGSAPGATPAQSWQFRPRLVPRCGVHVPGTHVSTRFGGLRSLLTMLSSRLGGLCTTSSPRSLLTASCTRSAASTCFSPTLQSLEANGSTAGPALADLRCAKLEPGGPSPHSSGNPHEFQTKLQSSAWVCASLPLFNEAGGVPARIVAVQRANRPPDSDHTPAHPSGIASGTTPSSCSAKLALAQRHILRVLLPPYALTSAASTVGGEPICIVVGGSTSASLLSVVRKEADTTRQFFARKCHIAS</sequence>
<name>A0A8H6T7I0_9AGAR</name>
<dbReference type="AlphaFoldDB" id="A0A8H6T7I0"/>
<protein>
    <submittedName>
        <fullName evidence="2">Uncharacterized protein</fullName>
    </submittedName>
</protein>
<dbReference type="RefSeq" id="XP_037223875.1">
    <property type="nucleotide sequence ID" value="XM_037358780.1"/>
</dbReference>
<proteinExistence type="predicted"/>
<dbReference type="EMBL" id="JACAZF010000002">
    <property type="protein sequence ID" value="KAF7311767.1"/>
    <property type="molecule type" value="Genomic_DNA"/>
</dbReference>
<accession>A0A8H6T7I0</accession>
<gene>
    <name evidence="2" type="ORF">MIND_00187200</name>
</gene>
<dbReference type="Proteomes" id="UP000636479">
    <property type="component" value="Unassembled WGS sequence"/>
</dbReference>
<reference evidence="2" key="1">
    <citation type="submission" date="2020-05" db="EMBL/GenBank/DDBJ databases">
        <title>Mycena genomes resolve the evolution of fungal bioluminescence.</title>
        <authorList>
            <person name="Tsai I.J."/>
        </authorList>
    </citation>
    <scope>NUCLEOTIDE SEQUENCE</scope>
    <source>
        <strain evidence="2">171206Taipei</strain>
    </source>
</reference>
<evidence type="ECO:0000256" key="1">
    <source>
        <dbReference type="SAM" id="MobiDB-lite"/>
    </source>
</evidence>
<feature type="region of interest" description="Disordered" evidence="1">
    <location>
        <begin position="321"/>
        <end position="341"/>
    </location>
</feature>
<dbReference type="GeneID" id="59341296"/>